<sequence>MLLDGVRVFLVEDESLLLMLAEATLESFGAVIVATASSLGEALVEAERVSADVAILDINLRGEMSYPAAEILARRGMPVVFVTGYANLAVPAAFRSALWLTKPYDENRLVEVIRAVATTART</sequence>
<feature type="domain" description="Response regulatory" evidence="3">
    <location>
        <begin position="7"/>
        <end position="117"/>
    </location>
</feature>
<dbReference type="SUPFAM" id="SSF52172">
    <property type="entry name" value="CheY-like"/>
    <property type="match status" value="1"/>
</dbReference>
<keyword evidence="5" id="KW-1185">Reference proteome</keyword>
<evidence type="ECO:0000256" key="2">
    <source>
        <dbReference type="PROSITE-ProRule" id="PRU00169"/>
    </source>
</evidence>
<dbReference type="OrthoDB" id="582170at2"/>
<protein>
    <recommendedName>
        <fullName evidence="3">Response regulatory domain-containing protein</fullName>
    </recommendedName>
</protein>
<evidence type="ECO:0000313" key="5">
    <source>
        <dbReference type="Proteomes" id="UP000239724"/>
    </source>
</evidence>
<proteinExistence type="predicted"/>
<dbReference type="InterPro" id="IPR011006">
    <property type="entry name" value="CheY-like_superfamily"/>
</dbReference>
<name>A0A2S6MYX1_RHOGL</name>
<accession>A0A2S6MYX1</accession>
<dbReference type="GO" id="GO:0000160">
    <property type="term" value="P:phosphorelay signal transduction system"/>
    <property type="evidence" value="ECO:0007669"/>
    <property type="project" value="InterPro"/>
</dbReference>
<reference evidence="4 5" key="1">
    <citation type="journal article" date="2018" name="Arch. Microbiol.">
        <title>New insights into the metabolic potential of the phototrophic purple bacterium Rhodopila globiformis DSM 161(T) from its draft genome sequence and evidence for a vanadium-dependent nitrogenase.</title>
        <authorList>
            <person name="Imhoff J.F."/>
            <person name="Rahn T."/>
            <person name="Kunzel S."/>
            <person name="Neulinger S.C."/>
        </authorList>
    </citation>
    <scope>NUCLEOTIDE SEQUENCE [LARGE SCALE GENOMIC DNA]</scope>
    <source>
        <strain evidence="4 5">DSM 161</strain>
    </source>
</reference>
<evidence type="ECO:0000313" key="4">
    <source>
        <dbReference type="EMBL" id="PPQ27561.1"/>
    </source>
</evidence>
<keyword evidence="1 2" id="KW-0597">Phosphoprotein</keyword>
<dbReference type="SMART" id="SM00448">
    <property type="entry name" value="REC"/>
    <property type="match status" value="1"/>
</dbReference>
<feature type="modified residue" description="4-aspartylphosphate" evidence="2">
    <location>
        <position position="57"/>
    </location>
</feature>
<gene>
    <name evidence="4" type="ORF">CCS01_26970</name>
</gene>
<dbReference type="Pfam" id="PF00072">
    <property type="entry name" value="Response_reg"/>
    <property type="match status" value="1"/>
</dbReference>
<dbReference type="PROSITE" id="PS50110">
    <property type="entry name" value="RESPONSE_REGULATORY"/>
    <property type="match status" value="1"/>
</dbReference>
<dbReference type="PANTHER" id="PTHR44591:SF24">
    <property type="entry name" value="PROTEIN-GLUTAMATE METHYLESTERASE_PROTEIN-GLUTAMINE GLUTAMINASE 1"/>
    <property type="match status" value="1"/>
</dbReference>
<evidence type="ECO:0000256" key="1">
    <source>
        <dbReference type="ARBA" id="ARBA00022553"/>
    </source>
</evidence>
<dbReference type="InterPro" id="IPR001789">
    <property type="entry name" value="Sig_transdc_resp-reg_receiver"/>
</dbReference>
<dbReference type="RefSeq" id="WP_104521927.1">
    <property type="nucleotide sequence ID" value="NZ_NHRY01000257.1"/>
</dbReference>
<dbReference type="EMBL" id="NHRY01000257">
    <property type="protein sequence ID" value="PPQ27561.1"/>
    <property type="molecule type" value="Genomic_DNA"/>
</dbReference>
<dbReference type="InterPro" id="IPR050595">
    <property type="entry name" value="Bact_response_regulator"/>
</dbReference>
<organism evidence="4 5">
    <name type="scientific">Rhodopila globiformis</name>
    <name type="common">Rhodopseudomonas globiformis</name>
    <dbReference type="NCBI Taxonomy" id="1071"/>
    <lineage>
        <taxon>Bacteria</taxon>
        <taxon>Pseudomonadati</taxon>
        <taxon>Pseudomonadota</taxon>
        <taxon>Alphaproteobacteria</taxon>
        <taxon>Acetobacterales</taxon>
        <taxon>Acetobacteraceae</taxon>
        <taxon>Rhodopila</taxon>
    </lineage>
</organism>
<dbReference type="PANTHER" id="PTHR44591">
    <property type="entry name" value="STRESS RESPONSE REGULATOR PROTEIN 1"/>
    <property type="match status" value="1"/>
</dbReference>
<evidence type="ECO:0000259" key="3">
    <source>
        <dbReference type="PROSITE" id="PS50110"/>
    </source>
</evidence>
<comment type="caution">
    <text evidence="4">The sequence shown here is derived from an EMBL/GenBank/DDBJ whole genome shotgun (WGS) entry which is preliminary data.</text>
</comment>
<dbReference type="AlphaFoldDB" id="A0A2S6MYX1"/>
<dbReference type="Gene3D" id="3.40.50.2300">
    <property type="match status" value="1"/>
</dbReference>
<dbReference type="Proteomes" id="UP000239724">
    <property type="component" value="Unassembled WGS sequence"/>
</dbReference>